<evidence type="ECO:0000313" key="3">
    <source>
        <dbReference type="EMBL" id="CAG7729817.1"/>
    </source>
</evidence>
<protein>
    <recommendedName>
        <fullName evidence="2">Lipase domain-containing protein</fullName>
    </recommendedName>
</protein>
<comment type="caution">
    <text evidence="3">The sequence shown here is derived from an EMBL/GenBank/DDBJ whole genome shotgun (WGS) entry which is preliminary data.</text>
</comment>
<comment type="similarity">
    <text evidence="1">Belongs to the AB hydrolase superfamily. Lipase family.</text>
</comment>
<dbReference type="Pfam" id="PF00151">
    <property type="entry name" value="Lipase"/>
    <property type="match status" value="1"/>
</dbReference>
<feature type="non-terminal residue" evidence="3">
    <location>
        <position position="268"/>
    </location>
</feature>
<feature type="domain" description="Lipase" evidence="2">
    <location>
        <begin position="24"/>
        <end position="239"/>
    </location>
</feature>
<dbReference type="EMBL" id="CAJVCH010184703">
    <property type="protein sequence ID" value="CAG7729817.1"/>
    <property type="molecule type" value="Genomic_DNA"/>
</dbReference>
<evidence type="ECO:0000259" key="2">
    <source>
        <dbReference type="Pfam" id="PF00151"/>
    </source>
</evidence>
<dbReference type="AlphaFoldDB" id="A0A8J2K5R0"/>
<organism evidence="3 4">
    <name type="scientific">Allacma fusca</name>
    <dbReference type="NCBI Taxonomy" id="39272"/>
    <lineage>
        <taxon>Eukaryota</taxon>
        <taxon>Metazoa</taxon>
        <taxon>Ecdysozoa</taxon>
        <taxon>Arthropoda</taxon>
        <taxon>Hexapoda</taxon>
        <taxon>Collembola</taxon>
        <taxon>Symphypleona</taxon>
        <taxon>Sminthuridae</taxon>
        <taxon>Allacma</taxon>
    </lineage>
</organism>
<dbReference type="Proteomes" id="UP000708208">
    <property type="component" value="Unassembled WGS sequence"/>
</dbReference>
<name>A0A8J2K5R0_9HEXA</name>
<dbReference type="OrthoDB" id="199913at2759"/>
<gene>
    <name evidence="3" type="ORF">AFUS01_LOCUS18509</name>
</gene>
<dbReference type="GO" id="GO:0016298">
    <property type="term" value="F:lipase activity"/>
    <property type="evidence" value="ECO:0007669"/>
    <property type="project" value="InterPro"/>
</dbReference>
<dbReference type="GO" id="GO:0005615">
    <property type="term" value="C:extracellular space"/>
    <property type="evidence" value="ECO:0007669"/>
    <property type="project" value="TreeGrafter"/>
</dbReference>
<dbReference type="PANTHER" id="PTHR11610:SF173">
    <property type="entry name" value="LIPASE DOMAIN-CONTAINING PROTEIN-RELATED"/>
    <property type="match status" value="1"/>
</dbReference>
<dbReference type="GO" id="GO:0016042">
    <property type="term" value="P:lipid catabolic process"/>
    <property type="evidence" value="ECO:0007669"/>
    <property type="project" value="TreeGrafter"/>
</dbReference>
<proteinExistence type="inferred from homology"/>
<reference evidence="3" key="1">
    <citation type="submission" date="2021-06" db="EMBL/GenBank/DDBJ databases">
        <authorList>
            <person name="Hodson N. C."/>
            <person name="Mongue J. A."/>
            <person name="Jaron S. K."/>
        </authorList>
    </citation>
    <scope>NUCLEOTIDE SEQUENCE</scope>
</reference>
<dbReference type="InterPro" id="IPR013818">
    <property type="entry name" value="Lipase"/>
</dbReference>
<accession>A0A8J2K5R0</accession>
<dbReference type="PANTHER" id="PTHR11610">
    <property type="entry name" value="LIPASE"/>
    <property type="match status" value="1"/>
</dbReference>
<keyword evidence="4" id="KW-1185">Reference proteome</keyword>
<sequence length="268" mass="29913">GQSSPVKIDLDSIKPDHDGIKKDASWYFGIHGWTGNYNCTPITPELVKEIHKFENSNIIFVDWEKGASNVYYPTAALSAKLVGSVIADVINNLVKRGVAKKDKIYLIGFSLGGHVVGFIGKNLYSKYKWKPKKITSIDPAGPLYDDKPPEDRIDSTDAEYVEVFHASGDKLGFWKPIGHVDIYINKGTTRQPGCGMFEDISGSCSHAFGKTVYGNYTHLRMQAYKCISFENFTKGHCGADVKVWCEVGFKYPQCKQGVYHLNTGSYFE</sequence>
<evidence type="ECO:0000313" key="4">
    <source>
        <dbReference type="Proteomes" id="UP000708208"/>
    </source>
</evidence>
<dbReference type="InterPro" id="IPR000734">
    <property type="entry name" value="TAG_lipase"/>
</dbReference>
<evidence type="ECO:0000256" key="1">
    <source>
        <dbReference type="RuleBase" id="RU004262"/>
    </source>
</evidence>
<dbReference type="GO" id="GO:0017171">
    <property type="term" value="F:serine hydrolase activity"/>
    <property type="evidence" value="ECO:0007669"/>
    <property type="project" value="TreeGrafter"/>
</dbReference>